<evidence type="ECO:0000256" key="1">
    <source>
        <dbReference type="ARBA" id="ARBA00004167"/>
    </source>
</evidence>
<dbReference type="PANTHER" id="PTHR30168">
    <property type="entry name" value="PUTATIVE MEMBRANE PROTEIN YPFJ"/>
    <property type="match status" value="1"/>
</dbReference>
<dbReference type="GO" id="GO:0016020">
    <property type="term" value="C:membrane"/>
    <property type="evidence" value="ECO:0007669"/>
    <property type="project" value="UniProtKB-SubCell"/>
</dbReference>
<gene>
    <name evidence="6" type="ORF">NCTC11862_02372</name>
</gene>
<evidence type="ECO:0000313" key="7">
    <source>
        <dbReference type="Proteomes" id="UP000254467"/>
    </source>
</evidence>
<keyword evidence="7" id="KW-1185">Reference proteome</keyword>
<evidence type="ECO:0000256" key="5">
    <source>
        <dbReference type="SAM" id="Phobius"/>
    </source>
</evidence>
<keyword evidence="3 5" id="KW-1133">Transmembrane helix</keyword>
<evidence type="ECO:0000256" key="3">
    <source>
        <dbReference type="ARBA" id="ARBA00022989"/>
    </source>
</evidence>
<dbReference type="Proteomes" id="UP000254467">
    <property type="component" value="Unassembled WGS sequence"/>
</dbReference>
<reference evidence="6 7" key="1">
    <citation type="submission" date="2018-06" db="EMBL/GenBank/DDBJ databases">
        <authorList>
            <consortium name="Pathogen Informatics"/>
            <person name="Doyle S."/>
        </authorList>
    </citation>
    <scope>NUCLEOTIDE SEQUENCE [LARGE SCALE GENOMIC DNA]</scope>
    <source>
        <strain evidence="6 7">NCTC11862</strain>
    </source>
</reference>
<comment type="subcellular location">
    <subcellularLocation>
        <location evidence="1">Membrane</location>
        <topology evidence="1">Single-pass membrane protein</topology>
    </subcellularLocation>
</comment>
<keyword evidence="2 5" id="KW-0812">Transmembrane</keyword>
<dbReference type="SUPFAM" id="SSF55486">
    <property type="entry name" value="Metalloproteases ('zincins'), catalytic domain"/>
    <property type="match status" value="1"/>
</dbReference>
<evidence type="ECO:0000256" key="2">
    <source>
        <dbReference type="ARBA" id="ARBA00022692"/>
    </source>
</evidence>
<dbReference type="STRING" id="35756.GCA_001044155_02454"/>
<evidence type="ECO:0000256" key="4">
    <source>
        <dbReference type="ARBA" id="ARBA00023136"/>
    </source>
</evidence>
<dbReference type="RefSeq" id="WP_018582061.1">
    <property type="nucleotide sequence ID" value="NZ_LDYD01000008.1"/>
</dbReference>
<sequence>MTFKSGRQLNQNRARTGGGRGGAIALGGGGIGGLLLVGLFILMGGNPGDLGQLTAGSPQRAEDNGYTLEHCQTTDDANEYADCRVLAAAESIDQMWTELLPQQAGIEYQEPGLVVFQDATQSGCGYASANTGPFYCGADGSAYFDVSFFDQLERLGGANAPLAQMYIVAHEFGHHIQNLEGTIGLIDYNNPGKDSNAVKLELQADCYAGMWVNRADEGENAMLETITPEQVQSAIDTARAVGDDNIQKRTQGEVQPDLWTHGSSQQRQDAFLRGYNEGTMAACDYLETGNYRV</sequence>
<dbReference type="InterPro" id="IPR007343">
    <property type="entry name" value="Uncharacterised_pept_Zn_put"/>
</dbReference>
<accession>A0A376CQH9</accession>
<evidence type="ECO:0000313" key="6">
    <source>
        <dbReference type="EMBL" id="STC70553.1"/>
    </source>
</evidence>
<keyword evidence="4 5" id="KW-0472">Membrane</keyword>
<organism evidence="6 7">
    <name type="scientific">Corynebacterium pilosum</name>
    <dbReference type="NCBI Taxonomy" id="35756"/>
    <lineage>
        <taxon>Bacteria</taxon>
        <taxon>Bacillati</taxon>
        <taxon>Actinomycetota</taxon>
        <taxon>Actinomycetes</taxon>
        <taxon>Mycobacteriales</taxon>
        <taxon>Corynebacteriaceae</taxon>
        <taxon>Corynebacterium</taxon>
    </lineage>
</organism>
<feature type="transmembrane region" description="Helical" evidence="5">
    <location>
        <begin position="21"/>
        <end position="43"/>
    </location>
</feature>
<protein>
    <submittedName>
        <fullName evidence="6">Zinc metallopeptidase</fullName>
    </submittedName>
</protein>
<dbReference type="AlphaFoldDB" id="A0A376CQH9"/>
<dbReference type="EMBL" id="UFXQ01000001">
    <property type="protein sequence ID" value="STC70553.1"/>
    <property type="molecule type" value="Genomic_DNA"/>
</dbReference>
<name>A0A376CQH9_9CORY</name>
<proteinExistence type="predicted"/>
<dbReference type="Pfam" id="PF04228">
    <property type="entry name" value="Zn_peptidase"/>
    <property type="match status" value="1"/>
</dbReference>
<dbReference type="PANTHER" id="PTHR30168:SF0">
    <property type="entry name" value="INNER MEMBRANE PROTEIN"/>
    <property type="match status" value="1"/>
</dbReference>
<dbReference type="OrthoDB" id="9774900at2"/>